<dbReference type="RefSeq" id="WP_321098924.1">
    <property type="nucleotide sequence ID" value="NZ_JAXHPK010000062.1"/>
</dbReference>
<dbReference type="Proteomes" id="UP001284094">
    <property type="component" value="Unassembled WGS sequence"/>
</dbReference>
<evidence type="ECO:0000313" key="3">
    <source>
        <dbReference type="Proteomes" id="UP001284094"/>
    </source>
</evidence>
<accession>A0ABU5GIT6</accession>
<feature type="transmembrane region" description="Helical" evidence="1">
    <location>
        <begin position="34"/>
        <end position="52"/>
    </location>
</feature>
<evidence type="ECO:0000256" key="1">
    <source>
        <dbReference type="SAM" id="Phobius"/>
    </source>
</evidence>
<proteinExistence type="predicted"/>
<keyword evidence="1" id="KW-0812">Transmembrane</keyword>
<dbReference type="EMBL" id="JAXHPO010000023">
    <property type="protein sequence ID" value="MDY6550445.1"/>
    <property type="molecule type" value="Genomic_DNA"/>
</dbReference>
<evidence type="ECO:0000313" key="2">
    <source>
        <dbReference type="EMBL" id="MDY6550445.1"/>
    </source>
</evidence>
<sequence length="99" mass="11488">MASSHNRDIFLASFIPSLFIAGWTWLLHFPWDSVFYTVAAIEFLIFLIIWGFERQASDVKGASGWMLFFSIFLQFFILVGITVLRLIVLIAQLFFISFL</sequence>
<organism evidence="2 3">
    <name type="scientific">Acinetobacter faecalis</name>
    <dbReference type="NCBI Taxonomy" id="2665161"/>
    <lineage>
        <taxon>Bacteria</taxon>
        <taxon>Pseudomonadati</taxon>
        <taxon>Pseudomonadota</taxon>
        <taxon>Gammaproteobacteria</taxon>
        <taxon>Moraxellales</taxon>
        <taxon>Moraxellaceae</taxon>
        <taxon>Acinetobacter</taxon>
    </lineage>
</organism>
<feature type="transmembrane region" description="Helical" evidence="1">
    <location>
        <begin position="64"/>
        <end position="96"/>
    </location>
</feature>
<keyword evidence="1" id="KW-0472">Membrane</keyword>
<name>A0ABU5GIT6_9GAMM</name>
<comment type="caution">
    <text evidence="2">The sequence shown here is derived from an EMBL/GenBank/DDBJ whole genome shotgun (WGS) entry which is preliminary data.</text>
</comment>
<protein>
    <submittedName>
        <fullName evidence="2">Uncharacterized protein</fullName>
    </submittedName>
</protein>
<keyword evidence="3" id="KW-1185">Reference proteome</keyword>
<feature type="transmembrane region" description="Helical" evidence="1">
    <location>
        <begin position="9"/>
        <end position="28"/>
    </location>
</feature>
<reference evidence="2 3" key="1">
    <citation type="journal article" date="2024" name="Syst. Appl. Microbiol.">
        <title>Evidence for the occurrence of Acinetobacter faecalis in cattle feces and its emended description.</title>
        <authorList>
            <person name="Kyselkova M."/>
            <person name="Xanthopoulou K."/>
            <person name="Shestivska V."/>
            <person name="Spanelova P."/>
            <person name="Maixnerova M."/>
            <person name="Higgins P.G."/>
            <person name="Nemec A."/>
        </authorList>
    </citation>
    <scope>NUCLEOTIDE SEQUENCE [LARGE SCALE GENOMIC DNA]</scope>
    <source>
        <strain evidence="2 3">ANC 7225</strain>
    </source>
</reference>
<keyword evidence="1" id="KW-1133">Transmembrane helix</keyword>
<gene>
    <name evidence="2" type="ORF">SKM48_06720</name>
</gene>